<sequence>MRLLIVNPNISSGVTDLIEAEARRVARADTEIQMATATIGVAYIETRFEALLGAYAAATIASERVGQYDALMVAAFGDPGLLELREVLDVPVVGMTEAALMTAAQLGQRIGIVAISRRITAWYRECIERYGVLGRLAGIRHLDGPLRDPSTVQDDYAARLVELCHEAVQQDGTDVLILAGAPLAGLARSVAHRLPVPVVDGVSSALAQAEVLTRLRPIRATKGSFAKPPLKPHSGLSGTSLLHLVDGDIRTQQG</sequence>
<keyword evidence="3" id="KW-1185">Reference proteome</keyword>
<dbReference type="PATRIC" id="fig|266265.5.peg.8518"/>
<organism evidence="2 3">
    <name type="scientific">Paraburkholderia xenovorans (strain LB400)</name>
    <dbReference type="NCBI Taxonomy" id="266265"/>
    <lineage>
        <taxon>Bacteria</taxon>
        <taxon>Pseudomonadati</taxon>
        <taxon>Pseudomonadota</taxon>
        <taxon>Betaproteobacteria</taxon>
        <taxon>Burkholderiales</taxon>
        <taxon>Burkholderiaceae</taxon>
        <taxon>Paraburkholderia</taxon>
    </lineage>
</organism>
<dbReference type="STRING" id="266265.Bxe_C0738"/>
<dbReference type="EMBL" id="CP000272">
    <property type="protein sequence ID" value="ABE36638.1"/>
    <property type="molecule type" value="Genomic_DNA"/>
</dbReference>
<dbReference type="eggNOG" id="COG4126">
    <property type="taxonomic scope" value="Bacteria"/>
</dbReference>
<dbReference type="PANTHER" id="PTHR28047">
    <property type="entry name" value="PROTEIN DCG1"/>
    <property type="match status" value="1"/>
</dbReference>
<dbReference type="RefSeq" id="WP_011493894.1">
    <property type="nucleotide sequence ID" value="NC_007953.1"/>
</dbReference>
<reference evidence="2 3" key="1">
    <citation type="journal article" date="2006" name="Proc. Natl. Acad. Sci. U.S.A.">
        <title>Burkholderia xenovorans LB400 harbors a multi-replicon, 9.73-Mbp genome shaped for versatility.</title>
        <authorList>
            <person name="Chain P.S."/>
            <person name="Denef V.J."/>
            <person name="Konstantinidis K.T."/>
            <person name="Vergez L.M."/>
            <person name="Agullo L."/>
            <person name="Reyes V.L."/>
            <person name="Hauser L."/>
            <person name="Cordova M."/>
            <person name="Gomez L."/>
            <person name="Gonzalez M."/>
            <person name="Land M."/>
            <person name="Lao V."/>
            <person name="Larimer F."/>
            <person name="LiPuma J.J."/>
            <person name="Mahenthiralingam E."/>
            <person name="Malfatti S.A."/>
            <person name="Marx C.J."/>
            <person name="Parnell J.J."/>
            <person name="Ramette A."/>
            <person name="Richardson P."/>
            <person name="Seeger M."/>
            <person name="Smith D."/>
            <person name="Spilker T."/>
            <person name="Sul W.J."/>
            <person name="Tsoi T.V."/>
            <person name="Ulrich L.E."/>
            <person name="Zhulin I.B."/>
            <person name="Tiedje J.M."/>
        </authorList>
    </citation>
    <scope>NUCLEOTIDE SEQUENCE [LARGE SCALE GENOMIC DNA]</scope>
    <source>
        <strain evidence="2 3">LB400</strain>
    </source>
</reference>
<evidence type="ECO:0000256" key="1">
    <source>
        <dbReference type="ARBA" id="ARBA00038414"/>
    </source>
</evidence>
<evidence type="ECO:0000313" key="3">
    <source>
        <dbReference type="Proteomes" id="UP000001817"/>
    </source>
</evidence>
<dbReference type="InterPro" id="IPR053714">
    <property type="entry name" value="Iso_Racemase_Enz_sf"/>
</dbReference>
<dbReference type="InterPro" id="IPR015942">
    <property type="entry name" value="Asp/Glu/hydantoin_racemase"/>
</dbReference>
<dbReference type="Gene3D" id="3.40.50.12500">
    <property type="match status" value="1"/>
</dbReference>
<dbReference type="OrthoDB" id="9791723at2"/>
<dbReference type="KEGG" id="bxe:Bxe_C0738"/>
<dbReference type="EC" id="5.1.99.-" evidence="2"/>
<accession>Q13H01</accession>
<dbReference type="GO" id="GO:0047661">
    <property type="term" value="F:amino-acid racemase activity"/>
    <property type="evidence" value="ECO:0007669"/>
    <property type="project" value="InterPro"/>
</dbReference>
<dbReference type="InterPro" id="IPR052186">
    <property type="entry name" value="Hydantoin_racemase-like"/>
</dbReference>
<name>Q13H01_PARXL</name>
<dbReference type="AlphaFoldDB" id="Q13H01"/>
<dbReference type="KEGG" id="bxb:DR64_7692"/>
<keyword evidence="2" id="KW-0413">Isomerase</keyword>
<dbReference type="Proteomes" id="UP000001817">
    <property type="component" value="Chromosome 3"/>
</dbReference>
<protein>
    <submittedName>
        <fullName evidence="2">Hydantoin racemase</fullName>
        <ecNumber evidence="2">5.1.99.-</ecNumber>
    </submittedName>
</protein>
<proteinExistence type="inferred from homology"/>
<evidence type="ECO:0000313" key="2">
    <source>
        <dbReference type="EMBL" id="ABE36638.1"/>
    </source>
</evidence>
<dbReference type="PANTHER" id="PTHR28047:SF5">
    <property type="entry name" value="PROTEIN DCG1"/>
    <property type="match status" value="1"/>
</dbReference>
<gene>
    <name evidence="2" type="ORF">Bxe_C0738</name>
</gene>
<comment type="similarity">
    <text evidence="1">Belongs to the HyuE racemase family.</text>
</comment>
<dbReference type="Pfam" id="PF01177">
    <property type="entry name" value="Asp_Glu_race"/>
    <property type="match status" value="1"/>
</dbReference>